<dbReference type="InterPro" id="IPR050603">
    <property type="entry name" value="MYST_HAT"/>
</dbReference>
<dbReference type="EMBL" id="JAIXMP010000004">
    <property type="protein sequence ID" value="KAI9274757.1"/>
    <property type="molecule type" value="Genomic_DNA"/>
</dbReference>
<name>A0AAD5K8V9_9FUNG</name>
<keyword evidence="5" id="KW-0227">DNA damage</keyword>
<evidence type="ECO:0000256" key="10">
    <source>
        <dbReference type="ARBA" id="ARBA00023015"/>
    </source>
</evidence>
<proteinExistence type="inferred from homology"/>
<sequence>MTKEKPTAVIKHRRWTRAAFNSDPNPLNLSGHMPIYCPLKALKEGQSWFGAQYARGLPTHSSIVRYETAKRATEDVNKQITTTTATNSTIPCTTTPSTVPIPPVSQSSLSVEPTTATISVVEEQEEKTAEKSGNQQTITTQDQAHQQQEHQQHDISNSDDTDLERSSSVDLDPQQKRLRPIRQPPSLPTQSFLPLPSRGTHIQKVHIGLYLIDVWYLAPYPEEYSHLQVLYICEFCLSYMKSAFVAKRHKAKCPMKHPPGDEIYRDGMISVFEVDGRKNKIYCQNLCLLAKMFLDHKTLYYDVEPFLFYILTEMDADGCHFVGYFSKEKKSLLDYNLSCIMTLPCYQRKGYGQFLIDFSYMLSRKEGKVGTPERPLSDLGLLSYRKYWTQTICAVLEKMPTSSIEELSQITSIAIEDILFTLQVNNMLRPTKQHGMKHFDDEEEEEEQEEGYEIGLILPDTSTTTITQASSCQRRCRPIAKMELLTWVPFMVIAARDGNGGIGILNVPRNATATATAVAAMPSSPVRTSHTISRKRRKSRKFSSRAISPPSSPSSSSYSSSSSSFSSSESSESSPIQRKRNRSSS</sequence>
<feature type="domain" description="MYST-type HAT" evidence="22">
    <location>
        <begin position="197"/>
        <end position="489"/>
    </location>
</feature>
<evidence type="ECO:0000256" key="7">
    <source>
        <dbReference type="ARBA" id="ARBA00022833"/>
    </source>
</evidence>
<dbReference type="GO" id="GO:0008270">
    <property type="term" value="F:zinc ion binding"/>
    <property type="evidence" value="ECO:0007669"/>
    <property type="project" value="UniProtKB-KW"/>
</dbReference>
<dbReference type="Pfam" id="PF01853">
    <property type="entry name" value="MOZ_SAS"/>
    <property type="match status" value="1"/>
</dbReference>
<comment type="catalytic activity">
    <reaction evidence="17">
        <text>L-lysyl-[protein] + acetyl-CoA = N(6)-acetyl-L-lysyl-[protein] + CoA + H(+)</text>
        <dbReference type="Rhea" id="RHEA:45948"/>
        <dbReference type="Rhea" id="RHEA-COMP:9752"/>
        <dbReference type="Rhea" id="RHEA-COMP:10731"/>
        <dbReference type="ChEBI" id="CHEBI:15378"/>
        <dbReference type="ChEBI" id="CHEBI:29969"/>
        <dbReference type="ChEBI" id="CHEBI:57287"/>
        <dbReference type="ChEBI" id="CHEBI:57288"/>
        <dbReference type="ChEBI" id="CHEBI:61930"/>
    </reaction>
    <physiologicalReaction direction="left-to-right" evidence="17">
        <dbReference type="Rhea" id="RHEA:45949"/>
    </physiologicalReaction>
</comment>
<dbReference type="GO" id="GO:0031507">
    <property type="term" value="P:heterochromatin formation"/>
    <property type="evidence" value="ECO:0007669"/>
    <property type="project" value="UniProtKB-ARBA"/>
</dbReference>
<keyword evidence="7" id="KW-0862">Zinc</keyword>
<dbReference type="InterPro" id="IPR040706">
    <property type="entry name" value="Zf-MYST"/>
</dbReference>
<comment type="catalytic activity">
    <reaction evidence="18">
        <text>L-lysyl-[histone] + acetyl-CoA = N(6)-acetyl-L-lysyl-[histone] + CoA + H(+)</text>
        <dbReference type="Rhea" id="RHEA:21992"/>
        <dbReference type="Rhea" id="RHEA-COMP:9845"/>
        <dbReference type="Rhea" id="RHEA-COMP:11338"/>
        <dbReference type="ChEBI" id="CHEBI:15378"/>
        <dbReference type="ChEBI" id="CHEBI:29969"/>
        <dbReference type="ChEBI" id="CHEBI:57287"/>
        <dbReference type="ChEBI" id="CHEBI:57288"/>
        <dbReference type="ChEBI" id="CHEBI:61930"/>
        <dbReference type="EC" id="2.3.1.48"/>
    </reaction>
    <physiologicalReaction direction="left-to-right" evidence="18">
        <dbReference type="Rhea" id="RHEA:21993"/>
    </physiologicalReaction>
</comment>
<feature type="compositionally biased region" description="Low complexity" evidence="21">
    <location>
        <begin position="87"/>
        <end position="108"/>
    </location>
</feature>
<evidence type="ECO:0000256" key="14">
    <source>
        <dbReference type="ARBA" id="ARBA00023242"/>
    </source>
</evidence>
<dbReference type="Proteomes" id="UP001209540">
    <property type="component" value="Unassembled WGS sequence"/>
</dbReference>
<evidence type="ECO:0000256" key="19">
    <source>
        <dbReference type="PIRSR" id="PIRSR602717-51"/>
    </source>
</evidence>
<evidence type="ECO:0000256" key="17">
    <source>
        <dbReference type="ARBA" id="ARBA00047787"/>
    </source>
</evidence>
<protein>
    <recommendedName>
        <fullName evidence="20">Histone acetyltransferase</fullName>
        <ecNumber evidence="20">2.3.1.48</ecNumber>
    </recommendedName>
</protein>
<feature type="active site" description="Proton donor/acceptor" evidence="19">
    <location>
        <position position="373"/>
    </location>
</feature>
<dbReference type="PANTHER" id="PTHR10615:SF161">
    <property type="entry name" value="HISTONE ACETYLTRANSFERASE KAT7"/>
    <property type="match status" value="1"/>
</dbReference>
<dbReference type="Gene3D" id="3.40.630.30">
    <property type="match status" value="1"/>
</dbReference>
<evidence type="ECO:0000256" key="4">
    <source>
        <dbReference type="ARBA" id="ARBA00022723"/>
    </source>
</evidence>
<dbReference type="PANTHER" id="PTHR10615">
    <property type="entry name" value="HISTONE ACETYLTRANSFERASE"/>
    <property type="match status" value="1"/>
</dbReference>
<reference evidence="23" key="2">
    <citation type="submission" date="2023-02" db="EMBL/GenBank/DDBJ databases">
        <authorList>
            <consortium name="DOE Joint Genome Institute"/>
            <person name="Mondo S.J."/>
            <person name="Chang Y."/>
            <person name="Wang Y."/>
            <person name="Ahrendt S."/>
            <person name="Andreopoulos W."/>
            <person name="Barry K."/>
            <person name="Beard J."/>
            <person name="Benny G.L."/>
            <person name="Blankenship S."/>
            <person name="Bonito G."/>
            <person name="Cuomo C."/>
            <person name="Desiro A."/>
            <person name="Gervers K.A."/>
            <person name="Hundley H."/>
            <person name="Kuo A."/>
            <person name="LaButti K."/>
            <person name="Lang B.F."/>
            <person name="Lipzen A."/>
            <person name="O'Donnell K."/>
            <person name="Pangilinan J."/>
            <person name="Reynolds N."/>
            <person name="Sandor L."/>
            <person name="Smith M.W."/>
            <person name="Tsang A."/>
            <person name="Grigoriev I.V."/>
            <person name="Stajich J.E."/>
            <person name="Spatafora J.W."/>
        </authorList>
    </citation>
    <scope>NUCLEOTIDE SEQUENCE</scope>
    <source>
        <strain evidence="23">RSA 2281</strain>
    </source>
</reference>
<dbReference type="GO" id="GO:0003682">
    <property type="term" value="F:chromatin binding"/>
    <property type="evidence" value="ECO:0007669"/>
    <property type="project" value="TreeGrafter"/>
</dbReference>
<keyword evidence="4" id="KW-0479">Metal-binding</keyword>
<keyword evidence="12" id="KW-0804">Transcription</keyword>
<keyword evidence="9" id="KW-0007">Acetylation</keyword>
<keyword evidence="10" id="KW-0805">Transcription regulation</keyword>
<comment type="similarity">
    <text evidence="2 20">Belongs to the MYST (SAS/MOZ) family.</text>
</comment>
<comment type="catalytic activity">
    <reaction evidence="16">
        <text>(2E)-butenoyl-CoA + L-lysyl-[protein] = N(6)-(2E)-butenoyl-L-lysyl-[protein] + CoA + H(+)</text>
        <dbReference type="Rhea" id="RHEA:53908"/>
        <dbReference type="Rhea" id="RHEA-COMP:9752"/>
        <dbReference type="Rhea" id="RHEA-COMP:13707"/>
        <dbReference type="ChEBI" id="CHEBI:15378"/>
        <dbReference type="ChEBI" id="CHEBI:29969"/>
        <dbReference type="ChEBI" id="CHEBI:57287"/>
        <dbReference type="ChEBI" id="CHEBI:57332"/>
        <dbReference type="ChEBI" id="CHEBI:137954"/>
    </reaction>
    <physiologicalReaction direction="left-to-right" evidence="16">
        <dbReference type="Rhea" id="RHEA:53909"/>
    </physiologicalReaction>
</comment>
<evidence type="ECO:0000256" key="5">
    <source>
        <dbReference type="ARBA" id="ARBA00022763"/>
    </source>
</evidence>
<feature type="compositionally biased region" description="Basic residues" evidence="21">
    <location>
        <begin position="532"/>
        <end position="543"/>
    </location>
</feature>
<evidence type="ECO:0000313" key="24">
    <source>
        <dbReference type="Proteomes" id="UP001209540"/>
    </source>
</evidence>
<feature type="region of interest" description="Disordered" evidence="21">
    <location>
        <begin position="518"/>
        <end position="585"/>
    </location>
</feature>
<dbReference type="InterPro" id="IPR036388">
    <property type="entry name" value="WH-like_DNA-bd_sf"/>
</dbReference>
<dbReference type="EC" id="2.3.1.48" evidence="20"/>
<dbReference type="Pfam" id="PF17772">
    <property type="entry name" value="zf-MYST"/>
    <property type="match status" value="1"/>
</dbReference>
<evidence type="ECO:0000256" key="15">
    <source>
        <dbReference type="ARBA" id="ARBA00047557"/>
    </source>
</evidence>
<feature type="compositionally biased region" description="Low complexity" evidence="21">
    <location>
        <begin position="544"/>
        <end position="575"/>
    </location>
</feature>
<dbReference type="GO" id="GO:0006281">
    <property type="term" value="P:DNA repair"/>
    <property type="evidence" value="ECO:0007669"/>
    <property type="project" value="UniProtKB-KW"/>
</dbReference>
<dbReference type="InterPro" id="IPR002717">
    <property type="entry name" value="HAT_MYST-type"/>
</dbReference>
<dbReference type="GO" id="GO:0006357">
    <property type="term" value="P:regulation of transcription by RNA polymerase II"/>
    <property type="evidence" value="ECO:0007669"/>
    <property type="project" value="TreeGrafter"/>
</dbReference>
<keyword evidence="8" id="KW-0156">Chromatin regulator</keyword>
<keyword evidence="14 20" id="KW-0539">Nucleus</keyword>
<evidence type="ECO:0000256" key="13">
    <source>
        <dbReference type="ARBA" id="ARBA00023204"/>
    </source>
</evidence>
<dbReference type="AlphaFoldDB" id="A0AAD5K8V9"/>
<dbReference type="Gene3D" id="3.30.60.60">
    <property type="entry name" value="N-acetyl transferase-like"/>
    <property type="match status" value="1"/>
</dbReference>
<evidence type="ECO:0000256" key="8">
    <source>
        <dbReference type="ARBA" id="ARBA00022853"/>
    </source>
</evidence>
<dbReference type="SUPFAM" id="SSF55729">
    <property type="entry name" value="Acyl-CoA N-acyltransferases (Nat)"/>
    <property type="match status" value="1"/>
</dbReference>
<feature type="compositionally biased region" description="Low complexity" evidence="21">
    <location>
        <begin position="135"/>
        <end position="146"/>
    </location>
</feature>
<dbReference type="GO" id="GO:0005634">
    <property type="term" value="C:nucleus"/>
    <property type="evidence" value="ECO:0007669"/>
    <property type="project" value="UniProtKB-SubCell"/>
</dbReference>
<keyword evidence="6" id="KW-0863">Zinc-finger</keyword>
<evidence type="ECO:0000256" key="16">
    <source>
        <dbReference type="ARBA" id="ARBA00047752"/>
    </source>
</evidence>
<evidence type="ECO:0000256" key="6">
    <source>
        <dbReference type="ARBA" id="ARBA00022771"/>
    </source>
</evidence>
<comment type="subcellular location">
    <subcellularLocation>
        <location evidence="1 20">Nucleus</location>
    </subcellularLocation>
</comment>
<feature type="region of interest" description="Disordered" evidence="21">
    <location>
        <begin position="87"/>
        <end position="194"/>
    </location>
</feature>
<evidence type="ECO:0000256" key="9">
    <source>
        <dbReference type="ARBA" id="ARBA00022990"/>
    </source>
</evidence>
<keyword evidence="24" id="KW-1185">Reference proteome</keyword>
<evidence type="ECO:0000259" key="22">
    <source>
        <dbReference type="PROSITE" id="PS51726"/>
    </source>
</evidence>
<dbReference type="GO" id="GO:0003712">
    <property type="term" value="F:transcription coregulator activity"/>
    <property type="evidence" value="ECO:0007669"/>
    <property type="project" value="TreeGrafter"/>
</dbReference>
<evidence type="ECO:0000256" key="2">
    <source>
        <dbReference type="ARBA" id="ARBA00010107"/>
    </source>
</evidence>
<reference evidence="23" key="1">
    <citation type="journal article" date="2022" name="IScience">
        <title>Evolution of zygomycete secretomes and the origins of terrestrial fungal ecologies.</title>
        <authorList>
            <person name="Chang Y."/>
            <person name="Wang Y."/>
            <person name="Mondo S."/>
            <person name="Ahrendt S."/>
            <person name="Andreopoulos W."/>
            <person name="Barry K."/>
            <person name="Beard J."/>
            <person name="Benny G.L."/>
            <person name="Blankenship S."/>
            <person name="Bonito G."/>
            <person name="Cuomo C."/>
            <person name="Desiro A."/>
            <person name="Gervers K.A."/>
            <person name="Hundley H."/>
            <person name="Kuo A."/>
            <person name="LaButti K."/>
            <person name="Lang B.F."/>
            <person name="Lipzen A."/>
            <person name="O'Donnell K."/>
            <person name="Pangilinan J."/>
            <person name="Reynolds N."/>
            <person name="Sandor L."/>
            <person name="Smith M.E."/>
            <person name="Tsang A."/>
            <person name="Grigoriev I.V."/>
            <person name="Stajich J.E."/>
            <person name="Spatafora J.W."/>
        </authorList>
    </citation>
    <scope>NUCLEOTIDE SEQUENCE</scope>
    <source>
        <strain evidence="23">RSA 2281</strain>
    </source>
</reference>
<evidence type="ECO:0000256" key="12">
    <source>
        <dbReference type="ARBA" id="ARBA00023163"/>
    </source>
</evidence>
<dbReference type="PROSITE" id="PS51726">
    <property type="entry name" value="MYST_HAT"/>
    <property type="match status" value="1"/>
</dbReference>
<evidence type="ECO:0000256" key="11">
    <source>
        <dbReference type="ARBA" id="ARBA00023159"/>
    </source>
</evidence>
<dbReference type="Gene3D" id="1.10.10.10">
    <property type="entry name" value="Winged helix-like DNA-binding domain superfamily/Winged helix DNA-binding domain"/>
    <property type="match status" value="1"/>
</dbReference>
<dbReference type="InterPro" id="IPR016181">
    <property type="entry name" value="Acyl_CoA_acyltransferase"/>
</dbReference>
<organism evidence="23 24">
    <name type="scientific">Phascolomyces articulosus</name>
    <dbReference type="NCBI Taxonomy" id="60185"/>
    <lineage>
        <taxon>Eukaryota</taxon>
        <taxon>Fungi</taxon>
        <taxon>Fungi incertae sedis</taxon>
        <taxon>Mucoromycota</taxon>
        <taxon>Mucoromycotina</taxon>
        <taxon>Mucoromycetes</taxon>
        <taxon>Mucorales</taxon>
        <taxon>Lichtheimiaceae</taxon>
        <taxon>Phascolomyces</taxon>
    </lineage>
</organism>
<dbReference type="FunFam" id="1.10.10.10:FF:000526">
    <property type="entry name" value="Histone acetyltransferase"/>
    <property type="match status" value="1"/>
</dbReference>
<dbReference type="GO" id="GO:0035267">
    <property type="term" value="C:NuA4 histone acetyltransferase complex"/>
    <property type="evidence" value="ECO:0007669"/>
    <property type="project" value="UniProtKB-ARBA"/>
</dbReference>
<gene>
    <name evidence="23" type="ORF">BDA99DRAFT_476736</name>
</gene>
<dbReference type="GO" id="GO:1990467">
    <property type="term" value="C:NuA3a histone acetyltransferase complex"/>
    <property type="evidence" value="ECO:0007669"/>
    <property type="project" value="TreeGrafter"/>
</dbReference>
<keyword evidence="13" id="KW-0234">DNA repair</keyword>
<evidence type="ECO:0000313" key="23">
    <source>
        <dbReference type="EMBL" id="KAI9274757.1"/>
    </source>
</evidence>
<accession>A0AAD5K8V9</accession>
<feature type="compositionally biased region" description="Polar residues" evidence="21">
    <location>
        <begin position="109"/>
        <end position="118"/>
    </location>
</feature>
<evidence type="ECO:0000256" key="20">
    <source>
        <dbReference type="RuleBase" id="RU361211"/>
    </source>
</evidence>
<dbReference type="FunFam" id="3.40.630.30:FF:000001">
    <property type="entry name" value="Histone acetyltransferase"/>
    <property type="match status" value="1"/>
</dbReference>
<comment type="caution">
    <text evidence="23">The sequence shown here is derived from an EMBL/GenBank/DDBJ whole genome shotgun (WGS) entry which is preliminary data.</text>
</comment>
<keyword evidence="11" id="KW-0010">Activator</keyword>
<comment type="catalytic activity">
    <reaction evidence="20">
        <text>L-lysyl-[protein] + acetyl-CoA = N(6)-acetyl-L-lysyl-[protein] + CoA + H(+)</text>
        <dbReference type="Rhea" id="RHEA:45948"/>
        <dbReference type="Rhea" id="RHEA-COMP:9752"/>
        <dbReference type="Rhea" id="RHEA-COMP:10731"/>
        <dbReference type="ChEBI" id="CHEBI:15378"/>
        <dbReference type="ChEBI" id="CHEBI:29969"/>
        <dbReference type="ChEBI" id="CHEBI:57287"/>
        <dbReference type="ChEBI" id="CHEBI:57288"/>
        <dbReference type="ChEBI" id="CHEBI:61930"/>
        <dbReference type="EC" id="2.3.1.48"/>
    </reaction>
</comment>
<dbReference type="GO" id="GO:0010485">
    <property type="term" value="F:histone H4 acetyltransferase activity"/>
    <property type="evidence" value="ECO:0007669"/>
    <property type="project" value="UniProtKB-ARBA"/>
</dbReference>
<evidence type="ECO:0000256" key="1">
    <source>
        <dbReference type="ARBA" id="ARBA00004123"/>
    </source>
</evidence>
<keyword evidence="3" id="KW-0808">Transferase</keyword>
<comment type="catalytic activity">
    <reaction evidence="15">
        <text>2-hydroxyisobutanoyl-CoA + L-lysyl-[protein] = N(6)-(2-hydroxyisobutanoyl)-L-lysyl-[protein] + CoA + H(+)</text>
        <dbReference type="Rhea" id="RHEA:24180"/>
        <dbReference type="Rhea" id="RHEA-COMP:9752"/>
        <dbReference type="Rhea" id="RHEA-COMP:15921"/>
        <dbReference type="ChEBI" id="CHEBI:15378"/>
        <dbReference type="ChEBI" id="CHEBI:29969"/>
        <dbReference type="ChEBI" id="CHEBI:57287"/>
        <dbReference type="ChEBI" id="CHEBI:131780"/>
        <dbReference type="ChEBI" id="CHEBI:144968"/>
    </reaction>
    <physiologicalReaction direction="left-to-right" evidence="15">
        <dbReference type="Rhea" id="RHEA:24181"/>
    </physiologicalReaction>
</comment>
<evidence type="ECO:0000256" key="18">
    <source>
        <dbReference type="ARBA" id="ARBA00048940"/>
    </source>
</evidence>
<dbReference type="FunFam" id="3.30.60.60:FF:000001">
    <property type="entry name" value="Histone acetyltransferase"/>
    <property type="match status" value="1"/>
</dbReference>
<evidence type="ECO:0000256" key="21">
    <source>
        <dbReference type="SAM" id="MobiDB-lite"/>
    </source>
</evidence>
<evidence type="ECO:0000256" key="3">
    <source>
        <dbReference type="ARBA" id="ARBA00022679"/>
    </source>
</evidence>